<dbReference type="Proteomes" id="UP000053176">
    <property type="component" value="Unassembled WGS sequence"/>
</dbReference>
<dbReference type="PANTHER" id="PTHR11070:SF2">
    <property type="entry name" value="ATP-DEPENDENT DNA HELICASE SRS2"/>
    <property type="match status" value="1"/>
</dbReference>
<evidence type="ECO:0000256" key="1">
    <source>
        <dbReference type="ARBA" id="ARBA00034923"/>
    </source>
</evidence>
<organism evidence="3 4">
    <name type="scientific">Rhizobium loti</name>
    <name type="common">Mesorhizobium loti</name>
    <dbReference type="NCBI Taxonomy" id="381"/>
    <lineage>
        <taxon>Bacteria</taxon>
        <taxon>Pseudomonadati</taxon>
        <taxon>Pseudomonadota</taxon>
        <taxon>Alphaproteobacteria</taxon>
        <taxon>Hyphomicrobiales</taxon>
        <taxon>Phyllobacteriaceae</taxon>
        <taxon>Mesorhizobium</taxon>
    </lineage>
</organism>
<dbReference type="EMBL" id="LPWA01000171">
    <property type="protein sequence ID" value="KUM23355.1"/>
    <property type="molecule type" value="Genomic_DNA"/>
</dbReference>
<reference evidence="3 4" key="1">
    <citation type="submission" date="2015-12" db="EMBL/GenBank/DDBJ databases">
        <title>Draft genome sequence of Mesorhizobium sp. UFLA 01-765, a multitolerant efficient symbiont and plant-growth promoting strain isolated from Zn-mining soil using Leucaena leucocephala as a trap plant.</title>
        <authorList>
            <person name="Rangel W.M."/>
            <person name="Thijs S."/>
            <person name="Longatti S.M."/>
            <person name="Moreira F.M."/>
            <person name="Weyens N."/>
            <person name="Vangronsveld J."/>
            <person name="Van Hamme J.D."/>
            <person name="Bottos E.M."/>
            <person name="Rineau F."/>
        </authorList>
    </citation>
    <scope>NUCLEOTIDE SEQUENCE [LARGE SCALE GENOMIC DNA]</scope>
    <source>
        <strain evidence="3 4">UFLA 01-765</strain>
    </source>
</reference>
<dbReference type="Gene3D" id="3.40.50.300">
    <property type="entry name" value="P-loop containing nucleotide triphosphate hydrolases"/>
    <property type="match status" value="1"/>
</dbReference>
<dbReference type="Pfam" id="PF13245">
    <property type="entry name" value="AAA_19"/>
    <property type="match status" value="1"/>
</dbReference>
<sequence length="245" mass="27474">MSLWWTGKEQLDDTQLALIEDLPLRENHMVLGPPGCGKTNVLLRRAQFLRSQNMPSVMVLTFTRPLVEFVKTGCYDGRREIFPPALIMTLEGWIRGLYRSHKVALPERAQGEGLAQWKRRLANGALGFSIDSLVPKFDAILVDEGQDLYEEELKLIKEWADVVFFVGDSRQKIYTDSDGLTAVEAAFPGINIKKLKFHYRLATELCRVADKILNSQSGETLASTSLYKGPKPGHAETHGPLSQMG</sequence>
<dbReference type="GO" id="GO:0000725">
    <property type="term" value="P:recombinational repair"/>
    <property type="evidence" value="ECO:0007669"/>
    <property type="project" value="TreeGrafter"/>
</dbReference>
<protein>
    <recommendedName>
        <fullName evidence="1">DNA 3'-5' helicase II</fullName>
    </recommendedName>
</protein>
<dbReference type="GO" id="GO:0003677">
    <property type="term" value="F:DNA binding"/>
    <property type="evidence" value="ECO:0007669"/>
    <property type="project" value="InterPro"/>
</dbReference>
<dbReference type="GO" id="GO:0043138">
    <property type="term" value="F:3'-5' DNA helicase activity"/>
    <property type="evidence" value="ECO:0007669"/>
    <property type="project" value="TreeGrafter"/>
</dbReference>
<dbReference type="PANTHER" id="PTHR11070">
    <property type="entry name" value="UVRD / RECB / PCRA DNA HELICASE FAMILY MEMBER"/>
    <property type="match status" value="1"/>
</dbReference>
<dbReference type="GO" id="GO:0005524">
    <property type="term" value="F:ATP binding"/>
    <property type="evidence" value="ECO:0007669"/>
    <property type="project" value="InterPro"/>
</dbReference>
<evidence type="ECO:0000313" key="3">
    <source>
        <dbReference type="EMBL" id="KUM23355.1"/>
    </source>
</evidence>
<proteinExistence type="predicted"/>
<dbReference type="InterPro" id="IPR000212">
    <property type="entry name" value="DNA_helicase_UvrD/REP"/>
</dbReference>
<dbReference type="OrthoDB" id="7066673at2"/>
<dbReference type="SUPFAM" id="SSF52540">
    <property type="entry name" value="P-loop containing nucleoside triphosphate hydrolases"/>
    <property type="match status" value="1"/>
</dbReference>
<name>A0A101KMA6_RHILI</name>
<evidence type="ECO:0000313" key="4">
    <source>
        <dbReference type="Proteomes" id="UP000053176"/>
    </source>
</evidence>
<feature type="region of interest" description="Disordered" evidence="2">
    <location>
        <begin position="223"/>
        <end position="245"/>
    </location>
</feature>
<accession>A0A101KMA6</accession>
<comment type="caution">
    <text evidence="3">The sequence shown here is derived from an EMBL/GenBank/DDBJ whole genome shotgun (WGS) entry which is preliminary data.</text>
</comment>
<evidence type="ECO:0000256" key="2">
    <source>
        <dbReference type="SAM" id="MobiDB-lite"/>
    </source>
</evidence>
<dbReference type="AlphaFoldDB" id="A0A101KMA6"/>
<dbReference type="InterPro" id="IPR027417">
    <property type="entry name" value="P-loop_NTPase"/>
</dbReference>
<gene>
    <name evidence="3" type="ORF">AU467_33865</name>
</gene>